<dbReference type="PANTHER" id="PTHR31438:SF1">
    <property type="entry name" value="LYSINE N-ACYLTRANSFERASE C17G9.06C-RELATED"/>
    <property type="match status" value="1"/>
</dbReference>
<dbReference type="InterPro" id="IPR000182">
    <property type="entry name" value="GNAT_dom"/>
</dbReference>
<evidence type="ECO:0000256" key="1">
    <source>
        <dbReference type="ARBA" id="ARBA00003818"/>
    </source>
</evidence>
<dbReference type="PANTHER" id="PTHR31438">
    <property type="entry name" value="LYSINE N-ACYLTRANSFERASE C17G9.06C-RELATED"/>
    <property type="match status" value="1"/>
</dbReference>
<dbReference type="Pfam" id="PF13523">
    <property type="entry name" value="Acetyltransf_8"/>
    <property type="match status" value="1"/>
</dbReference>
<organism evidence="7 8">
    <name type="scientific">Laceyella putida</name>
    <dbReference type="NCBI Taxonomy" id="110101"/>
    <lineage>
        <taxon>Bacteria</taxon>
        <taxon>Bacillati</taxon>
        <taxon>Bacillota</taxon>
        <taxon>Bacilli</taxon>
        <taxon>Bacillales</taxon>
        <taxon>Thermoactinomycetaceae</taxon>
        <taxon>Laceyella</taxon>
    </lineage>
</organism>
<evidence type="ECO:0000256" key="3">
    <source>
        <dbReference type="ARBA" id="ARBA00020586"/>
    </source>
</evidence>
<evidence type="ECO:0000313" key="7">
    <source>
        <dbReference type="EMBL" id="MFC7439649.1"/>
    </source>
</evidence>
<comment type="pathway">
    <text evidence="2">Siderophore biosynthesis.</text>
</comment>
<evidence type="ECO:0000256" key="5">
    <source>
        <dbReference type="ARBA" id="ARBA00031122"/>
    </source>
</evidence>
<dbReference type="InterPro" id="IPR019432">
    <property type="entry name" value="Acyltransferase_MbtK/IucB-like"/>
</dbReference>
<keyword evidence="7" id="KW-0808">Transferase</keyword>
<proteinExistence type="predicted"/>
<dbReference type="RefSeq" id="WP_379862836.1">
    <property type="nucleotide sequence ID" value="NZ_JBHTBW010000002.1"/>
</dbReference>
<dbReference type="EMBL" id="JBHTBW010000002">
    <property type="protein sequence ID" value="MFC7439649.1"/>
    <property type="molecule type" value="Genomic_DNA"/>
</dbReference>
<dbReference type="SMART" id="SM01006">
    <property type="entry name" value="AlcB"/>
    <property type="match status" value="1"/>
</dbReference>
<evidence type="ECO:0000313" key="8">
    <source>
        <dbReference type="Proteomes" id="UP001596500"/>
    </source>
</evidence>
<gene>
    <name evidence="7" type="ORF">ACFQNG_00495</name>
</gene>
<comment type="function">
    <text evidence="1">Acyltransferase required for the direct transfer of medium- to long-chain fatty acyl moieties from a carrier protein (MbtL) on to the epsilon-amino group of lysine residue in the mycobactin core.</text>
</comment>
<dbReference type="InterPro" id="IPR016181">
    <property type="entry name" value="Acyl_CoA_acyltransferase"/>
</dbReference>
<dbReference type="Gene3D" id="3.40.630.30">
    <property type="match status" value="1"/>
</dbReference>
<dbReference type="Proteomes" id="UP001596500">
    <property type="component" value="Unassembled WGS sequence"/>
</dbReference>
<dbReference type="GO" id="GO:0016746">
    <property type="term" value="F:acyltransferase activity"/>
    <property type="evidence" value="ECO:0007669"/>
    <property type="project" value="UniProtKB-KW"/>
</dbReference>
<comment type="caution">
    <text evidence="7">The sequence shown here is derived from an EMBL/GenBank/DDBJ whole genome shotgun (WGS) entry which is preliminary data.</text>
</comment>
<feature type="domain" description="N-acetyltransferase" evidence="6">
    <location>
        <begin position="5"/>
        <end position="168"/>
    </location>
</feature>
<evidence type="ECO:0000256" key="2">
    <source>
        <dbReference type="ARBA" id="ARBA00004924"/>
    </source>
</evidence>
<dbReference type="SUPFAM" id="SSF55729">
    <property type="entry name" value="Acyl-CoA N-acyltransferases (Nat)"/>
    <property type="match status" value="1"/>
</dbReference>
<keyword evidence="7" id="KW-0012">Acyltransferase</keyword>
<keyword evidence="4" id="KW-0046">Antibiotic resistance</keyword>
<evidence type="ECO:0000259" key="6">
    <source>
        <dbReference type="PROSITE" id="PS51186"/>
    </source>
</evidence>
<protein>
    <recommendedName>
        <fullName evidence="3">Lysine N-acyltransferase MbtK</fullName>
    </recommendedName>
    <alternativeName>
        <fullName evidence="5">Mycobactin synthase protein K</fullName>
    </alternativeName>
</protein>
<sequence>MGKTISFRRVTLEHDLDMLFQWMHEPHVIPFWNLAIPFEKYEKHLRKFLADPHQTLHIGSLDGVPMSYWETYWAKDDVVGKTYDVHPEDQGIHLLFGPPSYLGKGYALPLLKTMVFRLFQHEKTEKVVAEPDIRNEKMIHIFKKCGFAFQKEIDLPDKRAALMYCYREPFLRSWNHA</sequence>
<dbReference type="PROSITE" id="PS51186">
    <property type="entry name" value="GNAT"/>
    <property type="match status" value="1"/>
</dbReference>
<reference evidence="8" key="1">
    <citation type="journal article" date="2019" name="Int. J. Syst. Evol. Microbiol.">
        <title>The Global Catalogue of Microorganisms (GCM) 10K type strain sequencing project: providing services to taxonomists for standard genome sequencing and annotation.</title>
        <authorList>
            <consortium name="The Broad Institute Genomics Platform"/>
            <consortium name="The Broad Institute Genome Sequencing Center for Infectious Disease"/>
            <person name="Wu L."/>
            <person name="Ma J."/>
        </authorList>
    </citation>
    <scope>NUCLEOTIDE SEQUENCE [LARGE SCALE GENOMIC DNA]</scope>
    <source>
        <strain evidence="8">CGMCC 1.12942</strain>
    </source>
</reference>
<keyword evidence="8" id="KW-1185">Reference proteome</keyword>
<evidence type="ECO:0000256" key="4">
    <source>
        <dbReference type="ARBA" id="ARBA00023251"/>
    </source>
</evidence>
<name>A0ABW2RFA5_9BACL</name>
<accession>A0ABW2RFA5</accession>